<dbReference type="GO" id="GO:0000481">
    <property type="term" value="P:maturation of 5S rRNA"/>
    <property type="evidence" value="ECO:0007669"/>
    <property type="project" value="TreeGrafter"/>
</dbReference>
<dbReference type="PANTHER" id="PTHR14152:SF5">
    <property type="entry name" value="U4_U6.U5 TRI-SNRNP-ASSOCIATED PROTEIN 1"/>
    <property type="match status" value="1"/>
</dbReference>
<name>A0A0C3BH80_PILCF</name>
<evidence type="ECO:0000256" key="4">
    <source>
        <dbReference type="SAM" id="MobiDB-lite"/>
    </source>
</evidence>
<dbReference type="GO" id="GO:0046540">
    <property type="term" value="C:U4/U6 x U5 tri-snRNP complex"/>
    <property type="evidence" value="ECO:0007669"/>
    <property type="project" value="TreeGrafter"/>
</dbReference>
<dbReference type="EMBL" id="KN833032">
    <property type="protein sequence ID" value="KIM76697.1"/>
    <property type="molecule type" value="Genomic_DNA"/>
</dbReference>
<reference evidence="6" key="2">
    <citation type="submission" date="2015-01" db="EMBL/GenBank/DDBJ databases">
        <title>Evolutionary Origins and Diversification of the Mycorrhizal Mutualists.</title>
        <authorList>
            <consortium name="DOE Joint Genome Institute"/>
            <consortium name="Mycorrhizal Genomics Consortium"/>
            <person name="Kohler A."/>
            <person name="Kuo A."/>
            <person name="Nagy L.G."/>
            <person name="Floudas D."/>
            <person name="Copeland A."/>
            <person name="Barry K.W."/>
            <person name="Cichocki N."/>
            <person name="Veneault-Fourrey C."/>
            <person name="LaButti K."/>
            <person name="Lindquist E.A."/>
            <person name="Lipzen A."/>
            <person name="Lundell T."/>
            <person name="Morin E."/>
            <person name="Murat C."/>
            <person name="Riley R."/>
            <person name="Ohm R."/>
            <person name="Sun H."/>
            <person name="Tunlid A."/>
            <person name="Henrissat B."/>
            <person name="Grigoriev I.V."/>
            <person name="Hibbett D.S."/>
            <person name="Martin F."/>
        </authorList>
    </citation>
    <scope>NUCLEOTIDE SEQUENCE [LARGE SCALE GENOMIC DNA]</scope>
    <source>
        <strain evidence="6">F 1598</strain>
    </source>
</reference>
<dbReference type="Pfam" id="PF03343">
    <property type="entry name" value="SART-1"/>
    <property type="match status" value="1"/>
</dbReference>
<keyword evidence="3" id="KW-0539">Nucleus</keyword>
<evidence type="ECO:0000256" key="1">
    <source>
        <dbReference type="ARBA" id="ARBA00004123"/>
    </source>
</evidence>
<comment type="subcellular location">
    <subcellularLocation>
        <location evidence="1">Nucleus</location>
    </subcellularLocation>
</comment>
<dbReference type="Proteomes" id="UP000054166">
    <property type="component" value="Unassembled WGS sequence"/>
</dbReference>
<reference evidence="5 6" key="1">
    <citation type="submission" date="2014-04" db="EMBL/GenBank/DDBJ databases">
        <authorList>
            <consortium name="DOE Joint Genome Institute"/>
            <person name="Kuo A."/>
            <person name="Tarkka M."/>
            <person name="Buscot F."/>
            <person name="Kohler A."/>
            <person name="Nagy L.G."/>
            <person name="Floudas D."/>
            <person name="Copeland A."/>
            <person name="Barry K.W."/>
            <person name="Cichocki N."/>
            <person name="Veneault-Fourrey C."/>
            <person name="LaButti K."/>
            <person name="Lindquist E.A."/>
            <person name="Lipzen A."/>
            <person name="Lundell T."/>
            <person name="Morin E."/>
            <person name="Murat C."/>
            <person name="Sun H."/>
            <person name="Tunlid A."/>
            <person name="Henrissat B."/>
            <person name="Grigoriev I.V."/>
            <person name="Hibbett D.S."/>
            <person name="Martin F."/>
            <person name="Nordberg H.P."/>
            <person name="Cantor M.N."/>
            <person name="Hua S.X."/>
        </authorList>
    </citation>
    <scope>NUCLEOTIDE SEQUENCE [LARGE SCALE GENOMIC DNA]</scope>
    <source>
        <strain evidence="5 6">F 1598</strain>
    </source>
</reference>
<protein>
    <submittedName>
        <fullName evidence="5">Uncharacterized protein</fullName>
    </submittedName>
</protein>
<dbReference type="HOGENOM" id="CLU_790138_0_0_1"/>
<dbReference type="GO" id="GO:0045292">
    <property type="term" value="P:mRNA cis splicing, via spliceosome"/>
    <property type="evidence" value="ECO:0007669"/>
    <property type="project" value="TreeGrafter"/>
</dbReference>
<organism evidence="5 6">
    <name type="scientific">Piloderma croceum (strain F 1598)</name>
    <dbReference type="NCBI Taxonomy" id="765440"/>
    <lineage>
        <taxon>Eukaryota</taxon>
        <taxon>Fungi</taxon>
        <taxon>Dikarya</taxon>
        <taxon>Basidiomycota</taxon>
        <taxon>Agaricomycotina</taxon>
        <taxon>Agaricomycetes</taxon>
        <taxon>Agaricomycetidae</taxon>
        <taxon>Atheliales</taxon>
        <taxon>Atheliaceae</taxon>
        <taxon>Piloderma</taxon>
    </lineage>
</organism>
<evidence type="ECO:0000256" key="3">
    <source>
        <dbReference type="ARBA" id="ARBA00023242"/>
    </source>
</evidence>
<evidence type="ECO:0000256" key="2">
    <source>
        <dbReference type="ARBA" id="ARBA00006076"/>
    </source>
</evidence>
<dbReference type="AlphaFoldDB" id="A0A0C3BH80"/>
<gene>
    <name evidence="5" type="ORF">PILCRDRAFT_796961</name>
</gene>
<dbReference type="OrthoDB" id="5583at2759"/>
<evidence type="ECO:0000313" key="6">
    <source>
        <dbReference type="Proteomes" id="UP000054166"/>
    </source>
</evidence>
<sequence length="351" mass="40216">MEERNSLEETDKIRVSLGFKSLVDAGPDNDSEVIAESKQHESKVRNRQELNMKLNGPTLGDADELEDTLLCVKKAKKRERELTKRTQEFENVDNVVQGDITKDELQDIEMAEDDKKMSKDLRTMSRVYTRWCSSNWILFGWGSGSDVVRAEHENDTGVVNKTLLSVNYAKNVVTTDYLQEGDVGFKRPETKKKWPSRQAQPDADPDDSVGSTIMVMDDKTIILKTTKLSLQEIAVKVPTEQARDEAEDETAGGLTFDDMSEFCLTQRHVEKLQGRQDKEATREYENRIREQQEARDSLDAFKNYKPTIDLMEYDEIGRAMTRSESWKALSHKFHGKGEREDEIGETVEEDC</sequence>
<accession>A0A0C3BH80</accession>
<dbReference type="STRING" id="765440.A0A0C3BH80"/>
<evidence type="ECO:0000313" key="5">
    <source>
        <dbReference type="EMBL" id="KIM76697.1"/>
    </source>
</evidence>
<proteinExistence type="inferred from homology"/>
<feature type="region of interest" description="Disordered" evidence="4">
    <location>
        <begin position="187"/>
        <end position="211"/>
    </location>
</feature>
<dbReference type="PANTHER" id="PTHR14152">
    <property type="entry name" value="SQUAMOUS CELL CARCINOMA ANTIGEN RECOGNISED BY CYTOTOXIC T LYMPHOCYTES"/>
    <property type="match status" value="1"/>
</dbReference>
<keyword evidence="6" id="KW-1185">Reference proteome</keyword>
<dbReference type="InterPro" id="IPR005011">
    <property type="entry name" value="SNU66/SART1"/>
</dbReference>
<dbReference type="InParanoid" id="A0A0C3BH80"/>
<comment type="similarity">
    <text evidence="2">Belongs to the SNU66/SART1 family.</text>
</comment>